<organism evidence="4 5">
    <name type="scientific">Burkholderia aenigmatica</name>
    <dbReference type="NCBI Taxonomy" id="2015348"/>
    <lineage>
        <taxon>Bacteria</taxon>
        <taxon>Pseudomonadati</taxon>
        <taxon>Pseudomonadota</taxon>
        <taxon>Betaproteobacteria</taxon>
        <taxon>Burkholderiales</taxon>
        <taxon>Burkholderiaceae</taxon>
        <taxon>Burkholderia</taxon>
        <taxon>Burkholderia cepacia complex</taxon>
    </lineage>
</organism>
<reference evidence="4 5" key="1">
    <citation type="submission" date="2020-04" db="EMBL/GenBank/DDBJ databases">
        <authorList>
            <person name="Depoorter E."/>
        </authorList>
    </citation>
    <scope>NUCLEOTIDE SEQUENCE [LARGE SCALE GENOMIC DNA]</scope>
    <source>
        <strain evidence="4 5">BCC0217</strain>
    </source>
</reference>
<dbReference type="SUPFAM" id="SSF52540">
    <property type="entry name" value="P-loop containing nucleoside triphosphate hydrolases"/>
    <property type="match status" value="1"/>
</dbReference>
<feature type="domain" description="NERD" evidence="2">
    <location>
        <begin position="17"/>
        <end position="118"/>
    </location>
</feature>
<dbReference type="PANTHER" id="PTHR11070">
    <property type="entry name" value="UVRD / RECB / PCRA DNA HELICASE FAMILY MEMBER"/>
    <property type="match status" value="1"/>
</dbReference>
<dbReference type="GO" id="GO:0043138">
    <property type="term" value="F:3'-5' DNA helicase activity"/>
    <property type="evidence" value="ECO:0007669"/>
    <property type="project" value="TreeGrafter"/>
</dbReference>
<dbReference type="InterPro" id="IPR027785">
    <property type="entry name" value="UvrD-like_helicase_C"/>
</dbReference>
<dbReference type="PANTHER" id="PTHR11070:SF2">
    <property type="entry name" value="ATP-DEPENDENT DNA HELICASE SRS2"/>
    <property type="match status" value="1"/>
</dbReference>
<evidence type="ECO:0000259" key="3">
    <source>
        <dbReference type="Pfam" id="PF13538"/>
    </source>
</evidence>
<accession>A0A6J5IT52</accession>
<evidence type="ECO:0000259" key="2">
    <source>
        <dbReference type="Pfam" id="PF08378"/>
    </source>
</evidence>
<dbReference type="Gene3D" id="3.40.50.300">
    <property type="entry name" value="P-loop containing nucleotide triphosphate hydrolases"/>
    <property type="match status" value="2"/>
</dbReference>
<dbReference type="InterPro" id="IPR000212">
    <property type="entry name" value="DNA_helicase_UvrD/REP"/>
</dbReference>
<dbReference type="AlphaFoldDB" id="A0A6J5IT52"/>
<protein>
    <recommendedName>
        <fullName evidence="1">DNA 3'-5' helicase II</fullName>
    </recommendedName>
</protein>
<dbReference type="Proteomes" id="UP000494301">
    <property type="component" value="Unassembled WGS sequence"/>
</dbReference>
<proteinExistence type="predicted"/>
<dbReference type="GO" id="GO:0005524">
    <property type="term" value="F:ATP binding"/>
    <property type="evidence" value="ECO:0007669"/>
    <property type="project" value="InterPro"/>
</dbReference>
<dbReference type="Pfam" id="PF13245">
    <property type="entry name" value="AAA_19"/>
    <property type="match status" value="1"/>
</dbReference>
<feature type="domain" description="UvrD-like helicase C-terminal" evidence="3">
    <location>
        <begin position="482"/>
        <end position="526"/>
    </location>
</feature>
<evidence type="ECO:0000256" key="1">
    <source>
        <dbReference type="ARBA" id="ARBA00034923"/>
    </source>
</evidence>
<evidence type="ECO:0000313" key="4">
    <source>
        <dbReference type="EMBL" id="CAB3963560.1"/>
    </source>
</evidence>
<evidence type="ECO:0000313" key="5">
    <source>
        <dbReference type="Proteomes" id="UP000494301"/>
    </source>
</evidence>
<dbReference type="GO" id="GO:0000725">
    <property type="term" value="P:recombinational repair"/>
    <property type="evidence" value="ECO:0007669"/>
    <property type="project" value="TreeGrafter"/>
</dbReference>
<dbReference type="EMBL" id="CABWIL020000007">
    <property type="protein sequence ID" value="CAB3963560.1"/>
    <property type="molecule type" value="Genomic_DNA"/>
</dbReference>
<gene>
    <name evidence="4" type="ORF">BLA3211_02342</name>
</gene>
<sequence>MAHIYPPLADLRVTSAGEQAEYEVLRQLGDTLSDAYALFHHVDWTCAESHRDSHGELDIVVLNRAGDVAVLEVKAGRLEVGSDGLFKQYGAQRKDVGRQANWQFQVIHRRLKAEQIEVRLLHCLLLPHFRVADAGTGTIGFPRERIADAEDCLDLAGFIERRLGAGRPDPARERVEAFLLNRIAVRPDISALTGALTRRVDAISGGLAHWVPRIACTSGVIHVQATAGSGKTQLALALLRQACIARQTACYVCFNRPLADQMREFAPDGVEVASFHQLCWTASERSRAQPDFEVLAQHYLEACERAEPDLDVLVIDELQDMLVPWVSALISRVREQGRIYLLDDPEQCVYPDRARIAIDDAVVVTANENYRSPCRIVDTINTLQLTDVPIAARAPISGELPVFAIYAPGAGSAVTVAQATVAAVQRCVDAGYALHDIIVLCWPGRTRSALLAGDMLGPWRLAKFTGEYDEAGRPIECPGELRIETIRRFKGQSAPAVVLTEVDFDASEQAWEQLLFVGLTRARMHVEMVVSEAAGQVLAHRLGAE</sequence>
<dbReference type="Pfam" id="PF13538">
    <property type="entry name" value="UvrD_C_2"/>
    <property type="match status" value="1"/>
</dbReference>
<dbReference type="Pfam" id="PF08378">
    <property type="entry name" value="NERD"/>
    <property type="match status" value="1"/>
</dbReference>
<dbReference type="GO" id="GO:0003677">
    <property type="term" value="F:DNA binding"/>
    <property type="evidence" value="ECO:0007669"/>
    <property type="project" value="InterPro"/>
</dbReference>
<dbReference type="RefSeq" id="WP_175221334.1">
    <property type="nucleotide sequence ID" value="NZ_CABWIL020000007.1"/>
</dbReference>
<dbReference type="InterPro" id="IPR027417">
    <property type="entry name" value="P-loop_NTPase"/>
</dbReference>
<dbReference type="InterPro" id="IPR011528">
    <property type="entry name" value="NERD"/>
</dbReference>
<name>A0A6J5IT52_9BURK</name>